<sequence>MAWTSITADALKDEGIISASEYASITAVSLPDGVTGAQVVAQVIANAVAEARGYIAANSENILGIEGTVPDELRASVLVIIRHRVFTRLPKMKALLDDLRVKEYDEAMRKLRDVSNGTFKLVQPITPADPDQQAGGGSMQVVNKAKRWATRKKLGGLF</sequence>
<dbReference type="EMBL" id="JACHIG010000005">
    <property type="protein sequence ID" value="MBB5033167.1"/>
    <property type="molecule type" value="Genomic_DNA"/>
</dbReference>
<comment type="caution">
    <text evidence="1">The sequence shown here is derived from an EMBL/GenBank/DDBJ whole genome shotgun (WGS) entry which is preliminary data.</text>
</comment>
<evidence type="ECO:0000313" key="1">
    <source>
        <dbReference type="EMBL" id="MBB5033167.1"/>
    </source>
</evidence>
<dbReference type="InterPro" id="IPR009752">
    <property type="entry name" value="Phage_Mu_GpJ"/>
</dbReference>
<evidence type="ECO:0008006" key="3">
    <source>
        <dbReference type="Google" id="ProtNLM"/>
    </source>
</evidence>
<dbReference type="Proteomes" id="UP000590740">
    <property type="component" value="Unassembled WGS sequence"/>
</dbReference>
<dbReference type="Pfam" id="PF07030">
    <property type="entry name" value="Phage_Mu_Gp36"/>
    <property type="match status" value="1"/>
</dbReference>
<evidence type="ECO:0000313" key="2">
    <source>
        <dbReference type="Proteomes" id="UP000590740"/>
    </source>
</evidence>
<gene>
    <name evidence="1" type="ORF">HNQ65_002750</name>
</gene>
<proteinExistence type="predicted"/>
<protein>
    <recommendedName>
        <fullName evidence="3">DUF1320 domain-containing protein</fullName>
    </recommendedName>
</protein>
<dbReference type="AlphaFoldDB" id="A0A7W8DKI7"/>
<accession>A0A7W8DKI7</accession>
<organism evidence="1 2">
    <name type="scientific">Prosthecobacter vanneervenii</name>
    <dbReference type="NCBI Taxonomy" id="48466"/>
    <lineage>
        <taxon>Bacteria</taxon>
        <taxon>Pseudomonadati</taxon>
        <taxon>Verrucomicrobiota</taxon>
        <taxon>Verrucomicrobiia</taxon>
        <taxon>Verrucomicrobiales</taxon>
        <taxon>Verrucomicrobiaceae</taxon>
        <taxon>Prosthecobacter</taxon>
    </lineage>
</organism>
<name>A0A7W8DKI7_9BACT</name>
<reference evidence="1 2" key="1">
    <citation type="submission" date="2020-08" db="EMBL/GenBank/DDBJ databases">
        <title>Genomic Encyclopedia of Type Strains, Phase IV (KMG-IV): sequencing the most valuable type-strain genomes for metagenomic binning, comparative biology and taxonomic classification.</title>
        <authorList>
            <person name="Goeker M."/>
        </authorList>
    </citation>
    <scope>NUCLEOTIDE SEQUENCE [LARGE SCALE GENOMIC DNA]</scope>
    <source>
        <strain evidence="1 2">DSM 12252</strain>
    </source>
</reference>
<keyword evidence="2" id="KW-1185">Reference proteome</keyword>
<dbReference type="RefSeq" id="WP_184340080.1">
    <property type="nucleotide sequence ID" value="NZ_JACHIG010000005.1"/>
</dbReference>